<dbReference type="AlphaFoldDB" id="A0A248LL60"/>
<reference evidence="3" key="1">
    <citation type="submission" date="2017-06" db="EMBL/GenBank/DDBJ databases">
        <title>Whole genome sequence of Laribacter hongkongensis LHGZ1.</title>
        <authorList>
            <person name="Chen D."/>
            <person name="Wu H."/>
            <person name="Chen J."/>
        </authorList>
    </citation>
    <scope>NUCLEOTIDE SEQUENCE [LARGE SCALE GENOMIC DNA]</scope>
    <source>
        <strain evidence="3">LHGZ1</strain>
    </source>
</reference>
<evidence type="ECO:0000313" key="2">
    <source>
        <dbReference type="EMBL" id="ASJ25530.1"/>
    </source>
</evidence>
<gene>
    <name evidence="2" type="ORF">LHGZ1_2699</name>
</gene>
<accession>A0A248LL60</accession>
<feature type="region of interest" description="Disordered" evidence="1">
    <location>
        <begin position="22"/>
        <end position="41"/>
    </location>
</feature>
<evidence type="ECO:0000256" key="1">
    <source>
        <dbReference type="SAM" id="MobiDB-lite"/>
    </source>
</evidence>
<dbReference type="EMBL" id="CP022115">
    <property type="protein sequence ID" value="ASJ25530.1"/>
    <property type="molecule type" value="Genomic_DNA"/>
</dbReference>
<evidence type="ECO:0000313" key="3">
    <source>
        <dbReference type="Proteomes" id="UP000197424"/>
    </source>
</evidence>
<protein>
    <submittedName>
        <fullName evidence="2">Uncharacterized protein</fullName>
    </submittedName>
</protein>
<sequence>MEHEILHGKPFADSTAVSTGHWAAGAGGPCVHPTTSLPAQP</sequence>
<dbReference type="Proteomes" id="UP000197424">
    <property type="component" value="Chromosome"/>
</dbReference>
<proteinExistence type="predicted"/>
<organism evidence="2 3">
    <name type="scientific">Laribacter hongkongensis</name>
    <dbReference type="NCBI Taxonomy" id="168471"/>
    <lineage>
        <taxon>Bacteria</taxon>
        <taxon>Pseudomonadati</taxon>
        <taxon>Pseudomonadota</taxon>
        <taxon>Betaproteobacteria</taxon>
        <taxon>Neisseriales</taxon>
        <taxon>Aquaspirillaceae</taxon>
        <taxon>Laribacter</taxon>
    </lineage>
</organism>
<name>A0A248LL60_9NEIS</name>